<reference evidence="2" key="2">
    <citation type="submission" date="2020-09" db="EMBL/GenBank/DDBJ databases">
        <authorList>
            <person name="Sun Q."/>
            <person name="Zhou Y."/>
        </authorList>
    </citation>
    <scope>NUCLEOTIDE SEQUENCE</scope>
    <source>
        <strain evidence="2">CGMCC 1.15958</strain>
    </source>
</reference>
<comment type="caution">
    <text evidence="2">The sequence shown here is derived from an EMBL/GenBank/DDBJ whole genome shotgun (WGS) entry which is preliminary data.</text>
</comment>
<dbReference type="InterPro" id="IPR025382">
    <property type="entry name" value="Cap4-like_endonuclease_dom"/>
</dbReference>
<gene>
    <name evidence="2" type="ORF">GCM10011514_30470</name>
</gene>
<dbReference type="AlphaFoldDB" id="A0A916YWM2"/>
<evidence type="ECO:0000259" key="1">
    <source>
        <dbReference type="Pfam" id="PF14130"/>
    </source>
</evidence>
<dbReference type="Pfam" id="PF14130">
    <property type="entry name" value="Cap4_nuclease"/>
    <property type="match status" value="1"/>
</dbReference>
<sequence length="353" mass="40860">MVKKKNPLLEPQREVSGANTFAKYLYQYHFGLYTALCNHTKNAKYAVAMEYHEDVIFINSLEPETAKYNFYQVKSLKGRMNKTDLLKQKNGSSVLGKLLKSCIKKPYSNNIEEINLVSANGFNFEDNKLNVAKFPIGSLSLAIRNDIETQIRTEIQDTTFTLPNNIYFICPDIKEIGCRDMLIRIISEIIRNIHGDVYSKVVEIYRTLIDEMFRKGVITQDYSEWEQFKHHKTLTSESVDSVIEMFIFDDRRQDQENDFDDIVSELGLGFMDKKQIKASYKRYKTLRLSNTIFQLDTKNEIQKKLTQNEPYCENSIAKLIELVDENLDKSIAKKLGSPLDIKAAIICEYLTGN</sequence>
<dbReference type="Proteomes" id="UP000609064">
    <property type="component" value="Unassembled WGS sequence"/>
</dbReference>
<evidence type="ECO:0000313" key="3">
    <source>
        <dbReference type="Proteomes" id="UP000609064"/>
    </source>
</evidence>
<keyword evidence="3" id="KW-1185">Reference proteome</keyword>
<reference evidence="2" key="1">
    <citation type="journal article" date="2014" name="Int. J. Syst. Evol. Microbiol.">
        <title>Complete genome sequence of Corynebacterium casei LMG S-19264T (=DSM 44701T), isolated from a smear-ripened cheese.</title>
        <authorList>
            <consortium name="US DOE Joint Genome Institute (JGI-PGF)"/>
            <person name="Walter F."/>
            <person name="Albersmeier A."/>
            <person name="Kalinowski J."/>
            <person name="Ruckert C."/>
        </authorList>
    </citation>
    <scope>NUCLEOTIDE SEQUENCE</scope>
    <source>
        <strain evidence="2">CGMCC 1.15958</strain>
    </source>
</reference>
<proteinExistence type="predicted"/>
<dbReference type="EMBL" id="BMKK01000006">
    <property type="protein sequence ID" value="GGD64413.1"/>
    <property type="molecule type" value="Genomic_DNA"/>
</dbReference>
<feature type="domain" description="CD-NTase associated protein 4-like DNA endonuclease" evidence="1">
    <location>
        <begin position="16"/>
        <end position="216"/>
    </location>
</feature>
<dbReference type="RefSeq" id="WP_188766983.1">
    <property type="nucleotide sequence ID" value="NZ_BMKK01000006.1"/>
</dbReference>
<accession>A0A916YWM2</accession>
<evidence type="ECO:0000313" key="2">
    <source>
        <dbReference type="EMBL" id="GGD64413.1"/>
    </source>
</evidence>
<organism evidence="2 3">
    <name type="scientific">Emticicia aquatilis</name>
    <dbReference type="NCBI Taxonomy" id="1537369"/>
    <lineage>
        <taxon>Bacteria</taxon>
        <taxon>Pseudomonadati</taxon>
        <taxon>Bacteroidota</taxon>
        <taxon>Cytophagia</taxon>
        <taxon>Cytophagales</taxon>
        <taxon>Leadbetterellaceae</taxon>
        <taxon>Emticicia</taxon>
    </lineage>
</organism>
<name>A0A916YWM2_9BACT</name>
<dbReference type="GO" id="GO:0004518">
    <property type="term" value="F:nuclease activity"/>
    <property type="evidence" value="ECO:0007669"/>
    <property type="project" value="InterPro"/>
</dbReference>
<protein>
    <recommendedName>
        <fullName evidence="1">CD-NTase associated protein 4-like DNA endonuclease domain-containing protein</fullName>
    </recommendedName>
</protein>